<dbReference type="Gene3D" id="3.30.1050.10">
    <property type="entry name" value="SCP2 sterol-binding domain"/>
    <property type="match status" value="1"/>
</dbReference>
<dbReference type="InterPro" id="IPR044097">
    <property type="entry name" value="Bds1/SdsA1_MBL-fold"/>
</dbReference>
<dbReference type="InterPro" id="IPR029228">
    <property type="entry name" value="Alkyl_sulf_dimr"/>
</dbReference>
<name>A0A4R7K0Y7_9GAMM</name>
<evidence type="ECO:0000313" key="8">
    <source>
        <dbReference type="Proteomes" id="UP000295830"/>
    </source>
</evidence>
<dbReference type="Gene3D" id="3.60.15.30">
    <property type="entry name" value="Metallo-beta-lactamase domain"/>
    <property type="match status" value="1"/>
</dbReference>
<dbReference type="PROSITE" id="PS51257">
    <property type="entry name" value="PROKAR_LIPOPROTEIN"/>
    <property type="match status" value="1"/>
</dbReference>
<protein>
    <submittedName>
        <fullName evidence="7">Alkyl sulfatase BDS1-like metallo-beta-lactamase superfamily hydrolase</fullName>
    </submittedName>
</protein>
<dbReference type="Pfam" id="PF14863">
    <property type="entry name" value="Alkyl_sulf_dimr"/>
    <property type="match status" value="1"/>
</dbReference>
<evidence type="ECO:0000313" key="7">
    <source>
        <dbReference type="EMBL" id="TDT44461.1"/>
    </source>
</evidence>
<organism evidence="7 8">
    <name type="scientific">Halospina denitrificans</name>
    <dbReference type="NCBI Taxonomy" id="332522"/>
    <lineage>
        <taxon>Bacteria</taxon>
        <taxon>Pseudomonadati</taxon>
        <taxon>Pseudomonadota</taxon>
        <taxon>Gammaproteobacteria</taxon>
        <taxon>Halospina</taxon>
    </lineage>
</organism>
<dbReference type="SMART" id="SM00849">
    <property type="entry name" value="Lactamase_B"/>
    <property type="match status" value="1"/>
</dbReference>
<evidence type="ECO:0000256" key="2">
    <source>
        <dbReference type="ARBA" id="ARBA00022801"/>
    </source>
</evidence>
<keyword evidence="1" id="KW-0479">Metal-binding</keyword>
<dbReference type="Proteomes" id="UP000295830">
    <property type="component" value="Unassembled WGS sequence"/>
</dbReference>
<reference evidence="7 8" key="1">
    <citation type="submission" date="2019-03" db="EMBL/GenBank/DDBJ databases">
        <title>Genomic Encyclopedia of Type Strains, Phase IV (KMG-IV): sequencing the most valuable type-strain genomes for metagenomic binning, comparative biology and taxonomic classification.</title>
        <authorList>
            <person name="Goeker M."/>
        </authorList>
    </citation>
    <scope>NUCLEOTIDE SEQUENCE [LARGE SCALE GENOMIC DNA]</scope>
    <source>
        <strain evidence="7 8">DSM 15505</strain>
    </source>
</reference>
<feature type="signal peptide" evidence="5">
    <location>
        <begin position="1"/>
        <end position="20"/>
    </location>
</feature>
<dbReference type="InterPro" id="IPR001279">
    <property type="entry name" value="Metallo-B-lactamas"/>
</dbReference>
<gene>
    <name evidence="7" type="ORF">DES49_0568</name>
</gene>
<evidence type="ECO:0000256" key="1">
    <source>
        <dbReference type="ARBA" id="ARBA00022723"/>
    </source>
</evidence>
<comment type="similarity">
    <text evidence="4">Belongs to the metallo-beta-lactamase superfamily. Type III sulfatase family.</text>
</comment>
<keyword evidence="8" id="KW-1185">Reference proteome</keyword>
<dbReference type="OrthoDB" id="9815874at2"/>
<dbReference type="CDD" id="cd07710">
    <property type="entry name" value="arylsulfatase_Sdsa1-like_MBL-fold"/>
    <property type="match status" value="1"/>
</dbReference>
<dbReference type="RefSeq" id="WP_133734838.1">
    <property type="nucleotide sequence ID" value="NZ_SOAX01000001.1"/>
</dbReference>
<dbReference type="PANTHER" id="PTHR43223:SF1">
    <property type="entry name" value="ALKYL_ARYL-SULFATASE BDS1"/>
    <property type="match status" value="1"/>
</dbReference>
<dbReference type="InterPro" id="IPR036866">
    <property type="entry name" value="RibonucZ/Hydroxyglut_hydro"/>
</dbReference>
<feature type="domain" description="Metallo-beta-lactamase" evidence="6">
    <location>
        <begin position="61"/>
        <end position="274"/>
    </location>
</feature>
<dbReference type="SUPFAM" id="SSF55718">
    <property type="entry name" value="SCP-like"/>
    <property type="match status" value="1"/>
</dbReference>
<accession>A0A4R7K0Y7</accession>
<comment type="caution">
    <text evidence="7">The sequence shown here is derived from an EMBL/GenBank/DDBJ whole genome shotgun (WGS) entry which is preliminary data.</text>
</comment>
<dbReference type="GO" id="GO:0018909">
    <property type="term" value="P:dodecyl sulfate metabolic process"/>
    <property type="evidence" value="ECO:0007669"/>
    <property type="project" value="InterPro"/>
</dbReference>
<dbReference type="InterPro" id="IPR036527">
    <property type="entry name" value="SCP2_sterol-bd_dom_sf"/>
</dbReference>
<evidence type="ECO:0000256" key="5">
    <source>
        <dbReference type="SAM" id="SignalP"/>
    </source>
</evidence>
<dbReference type="AlphaFoldDB" id="A0A4R7K0Y7"/>
<dbReference type="GO" id="GO:0046872">
    <property type="term" value="F:metal ion binding"/>
    <property type="evidence" value="ECO:0007669"/>
    <property type="project" value="UniProtKB-KW"/>
</dbReference>
<dbReference type="InterPro" id="IPR038536">
    <property type="entry name" value="Alkyl/aryl-sulf_dimr_sf"/>
</dbReference>
<feature type="chain" id="PRO_5020386640" evidence="5">
    <location>
        <begin position="21"/>
        <end position="578"/>
    </location>
</feature>
<dbReference type="InterPro" id="IPR029229">
    <property type="entry name" value="Alkyl_sulf_C"/>
</dbReference>
<dbReference type="Pfam" id="PF14864">
    <property type="entry name" value="Alkyl_sulf_C"/>
    <property type="match status" value="1"/>
</dbReference>
<dbReference type="SUPFAM" id="SSF56281">
    <property type="entry name" value="Metallo-hydrolase/oxidoreductase"/>
    <property type="match status" value="1"/>
</dbReference>
<dbReference type="GO" id="GO:0046983">
    <property type="term" value="F:protein dimerization activity"/>
    <property type="evidence" value="ECO:0007669"/>
    <property type="project" value="InterPro"/>
</dbReference>
<evidence type="ECO:0000259" key="6">
    <source>
        <dbReference type="SMART" id="SM00849"/>
    </source>
</evidence>
<keyword evidence="3" id="KW-0862">Zinc</keyword>
<dbReference type="PANTHER" id="PTHR43223">
    <property type="entry name" value="ALKYL/ARYL-SULFATASE"/>
    <property type="match status" value="1"/>
</dbReference>
<keyword evidence="5" id="KW-0732">Signal</keyword>
<proteinExistence type="inferred from homology"/>
<evidence type="ECO:0000256" key="4">
    <source>
        <dbReference type="ARBA" id="ARBA00033751"/>
    </source>
</evidence>
<dbReference type="InterPro" id="IPR052195">
    <property type="entry name" value="Bact_Alkyl/Aryl-Sulfatase"/>
</dbReference>
<dbReference type="Pfam" id="PF00753">
    <property type="entry name" value="Lactamase_B"/>
    <property type="match status" value="1"/>
</dbReference>
<evidence type="ECO:0000256" key="3">
    <source>
        <dbReference type="ARBA" id="ARBA00022833"/>
    </source>
</evidence>
<sequence>MTRFVLLLSALLILAGCAPGDSGRDTASAPAVDALHDHSEEFEEDVIEVTDGVYVAVGFGIANSIMIEGDDGLIIVDTMESMEAAERIAERFREISDKPVEAIVYTHSHPDHILGAGAFVDADDDVEVLAHESLQDQADKISSELQPIITRRSMFMFGNQLRDEDRTNVGIGAFVDTHEDSTVQMIRPTRTFDDRLEVEVAGVRVVLEHAPGETDDQILVWLPEKEVLLPGDNIYKAFPNLYTIRGTSYRDPTQWADSLDRMRELKPQYMVPSHGRPLSGQDHIHSVLTDYRDGIRYVYDQTVRMMNAGLTPDEIAARIELPPHLAESPYLQPFYGKPEWSARAIYSGLLGWFDSNTTNLHPTPPAEKARRMTDLIGGVQALEKEVEKAAEAEDHQWVLELTDYLLRVEPGNDIGRQARVASLRALAAEESNPNARHYYLTEAGELAGDLTVPNRLVEPTDNMLESIPLEQFFRGMSVALDAEAALDVHKRVTFEFSDPDEAYTLVVRNGVTELLEGKDPDADIHVRVDSLAFKQLLAEQRGGIQSVMLDFEYVKGGRLGFGRFLNLFDPEVEPVAGN</sequence>
<dbReference type="EMBL" id="SOAX01000001">
    <property type="protein sequence ID" value="TDT44461.1"/>
    <property type="molecule type" value="Genomic_DNA"/>
</dbReference>
<keyword evidence="2 7" id="KW-0378">Hydrolase</keyword>
<dbReference type="Gene3D" id="1.25.40.880">
    <property type="entry name" value="Alkyl sulfatase, dimerisation domain"/>
    <property type="match status" value="1"/>
</dbReference>
<dbReference type="GO" id="GO:0018741">
    <property type="term" value="F:linear primary-alkylsulfatase activity"/>
    <property type="evidence" value="ECO:0007669"/>
    <property type="project" value="InterPro"/>
</dbReference>